<accession>E3NF83</accession>
<feature type="transmembrane region" description="Helical" evidence="1">
    <location>
        <begin position="240"/>
        <end position="262"/>
    </location>
</feature>
<keyword evidence="1" id="KW-0472">Membrane</keyword>
<reference evidence="2" key="1">
    <citation type="submission" date="2007-07" db="EMBL/GenBank/DDBJ databases">
        <title>PCAP assembly of the Caenorhabditis remanei genome.</title>
        <authorList>
            <consortium name="The Caenorhabditis remanei Sequencing Consortium"/>
            <person name="Wilson R.K."/>
        </authorList>
    </citation>
    <scope>NUCLEOTIDE SEQUENCE [LARGE SCALE GENOMIC DNA]</scope>
    <source>
        <strain evidence="2">PB4641</strain>
    </source>
</reference>
<sequence length="313" mass="36582">MDFWAAVLIVDYIIAAIGIVANMVYFKLVVLNKFYDGYWRISSFIIFSGMSLFIFSHISQSVICFMYDGSYFATRHCGKTALYNYMEYVNCFGEFSVAAGIFIMVFERYGSVFLPTFRLTSKYKFLFLCIILFYFLGVYTYLYLRVIDPTGVNQLSGFFLVSLLFTMSFFIMIHLLFTAKKRYYKTLGKLPLKERYLLSESYQLCQTCFVATFCALAINTALFISFWLFVFNIIPYNVLYQYFMVYDMTLNISATLFPILFLRDAKKYRCKVTSIKSGHNESGNLEIRQLDGNKISTSQTQEEYFQQLQSSWA</sequence>
<dbReference type="Proteomes" id="UP000008281">
    <property type="component" value="Unassembled WGS sequence"/>
</dbReference>
<feature type="transmembrane region" description="Helical" evidence="1">
    <location>
        <begin position="6"/>
        <end position="26"/>
    </location>
</feature>
<feature type="transmembrane region" description="Helical" evidence="1">
    <location>
        <begin position="208"/>
        <end position="234"/>
    </location>
</feature>
<gene>
    <name evidence="2" type="ORF">CRE_16432</name>
</gene>
<proteinExistence type="predicted"/>
<keyword evidence="1" id="KW-1133">Transmembrane helix</keyword>
<dbReference type="OrthoDB" id="10422557at2759"/>
<keyword evidence="1" id="KW-0812">Transmembrane</keyword>
<evidence type="ECO:0000313" key="3">
    <source>
        <dbReference type="Proteomes" id="UP000008281"/>
    </source>
</evidence>
<keyword evidence="3" id="KW-1185">Reference proteome</keyword>
<feature type="transmembrane region" description="Helical" evidence="1">
    <location>
        <begin position="156"/>
        <end position="177"/>
    </location>
</feature>
<feature type="transmembrane region" description="Helical" evidence="1">
    <location>
        <begin position="125"/>
        <end position="144"/>
    </location>
</feature>
<name>E3NF83_CAERE</name>
<feature type="transmembrane region" description="Helical" evidence="1">
    <location>
        <begin position="38"/>
        <end position="58"/>
    </location>
</feature>
<dbReference type="eggNOG" id="ENOG502TJA0">
    <property type="taxonomic scope" value="Eukaryota"/>
</dbReference>
<dbReference type="OMA" id="SQTQEEY"/>
<dbReference type="InParanoid" id="E3NF83"/>
<evidence type="ECO:0000256" key="1">
    <source>
        <dbReference type="SAM" id="Phobius"/>
    </source>
</evidence>
<evidence type="ECO:0008006" key="4">
    <source>
        <dbReference type="Google" id="ProtNLM"/>
    </source>
</evidence>
<dbReference type="EMBL" id="DS268632">
    <property type="protein sequence ID" value="EFO95971.1"/>
    <property type="molecule type" value="Genomic_DNA"/>
</dbReference>
<evidence type="ECO:0000313" key="2">
    <source>
        <dbReference type="EMBL" id="EFO95971.1"/>
    </source>
</evidence>
<dbReference type="HOGENOM" id="CLU_937615_0_0_1"/>
<protein>
    <recommendedName>
        <fullName evidence="4">G-protein coupled receptors family 1 profile domain-containing protein</fullName>
    </recommendedName>
</protein>
<dbReference type="AlphaFoldDB" id="E3NF83"/>
<organism evidence="3">
    <name type="scientific">Caenorhabditis remanei</name>
    <name type="common">Caenorhabditis vulgaris</name>
    <dbReference type="NCBI Taxonomy" id="31234"/>
    <lineage>
        <taxon>Eukaryota</taxon>
        <taxon>Metazoa</taxon>
        <taxon>Ecdysozoa</taxon>
        <taxon>Nematoda</taxon>
        <taxon>Chromadorea</taxon>
        <taxon>Rhabditida</taxon>
        <taxon>Rhabditina</taxon>
        <taxon>Rhabditomorpha</taxon>
        <taxon>Rhabditoidea</taxon>
        <taxon>Rhabditidae</taxon>
        <taxon>Peloderinae</taxon>
        <taxon>Caenorhabditis</taxon>
    </lineage>
</organism>